<name>A0ABV0GNY8_PAENI</name>
<keyword evidence="2" id="KW-1185">Reference proteome</keyword>
<sequence>MILAFLDESARGGELYYMGALMVGAAEARKLEKSLDEIVADVAAAVPGFDPATELHGYEVFHQKEGWDGVPVWLTVKVCKQVAKAIHDSGAKFVFRGIDVQKLSDKYTNPHPAHALALSHALESVQHVLNLDHTDESVLVLADEHHTAPDSRTRFRGMRAAAQRGFTSIALRDLIDTIYFGPSNHSRLLQAADMATFLTNRSVTITEKHPAAKKAMQDIKGNLDRATRWSYVWP</sequence>
<comment type="caution">
    <text evidence="1">The sequence shown here is derived from an EMBL/GenBank/DDBJ whole genome shotgun (WGS) entry which is preliminary data.</text>
</comment>
<evidence type="ECO:0000313" key="1">
    <source>
        <dbReference type="EMBL" id="MEO3940205.1"/>
    </source>
</evidence>
<dbReference type="Proteomes" id="UP001448614">
    <property type="component" value="Unassembled WGS sequence"/>
</dbReference>
<evidence type="ECO:0000313" key="2">
    <source>
        <dbReference type="Proteomes" id="UP001448614"/>
    </source>
</evidence>
<dbReference type="EMBL" id="JBBMFV010000004">
    <property type="protein sequence ID" value="MEO3940205.1"/>
    <property type="molecule type" value="Genomic_DNA"/>
</dbReference>
<dbReference type="RefSeq" id="WP_347781889.1">
    <property type="nucleotide sequence ID" value="NZ_JBBMFV010000004.1"/>
</dbReference>
<protein>
    <submittedName>
        <fullName evidence="1">DUF3800 domain-containing protein</fullName>
    </submittedName>
</protein>
<dbReference type="InterPro" id="IPR024524">
    <property type="entry name" value="DUF3800"/>
</dbReference>
<accession>A0ABV0GNY8</accession>
<proteinExistence type="predicted"/>
<reference evidence="1 2" key="1">
    <citation type="journal article" date="2024" name="Appl. Microbiol. Biotechnol.">
        <title>Biosynthetic gene clusters with biotechnological applications in novel Antarctic isolates from Actinomycetota.</title>
        <authorList>
            <person name="Bruna P."/>
            <person name="Nunez-Montero K."/>
            <person name="Contreras M.J."/>
            <person name="Leal K."/>
            <person name="Garcia M."/>
            <person name="Abanto M."/>
            <person name="Barrientos L."/>
        </authorList>
    </citation>
    <scope>NUCLEOTIDE SEQUENCE [LARGE SCALE GENOMIC DNA]</scope>
    <source>
        <strain evidence="1 2">Se16.17</strain>
    </source>
</reference>
<dbReference type="Pfam" id="PF12686">
    <property type="entry name" value="DUF3800"/>
    <property type="match status" value="1"/>
</dbReference>
<gene>
    <name evidence="1" type="ORF">V3C41_03895</name>
</gene>
<organism evidence="1 2">
    <name type="scientific">Paenarthrobacter nicotinovorans</name>
    <name type="common">Arthrobacter nicotinovorans</name>
    <dbReference type="NCBI Taxonomy" id="29320"/>
    <lineage>
        <taxon>Bacteria</taxon>
        <taxon>Bacillati</taxon>
        <taxon>Actinomycetota</taxon>
        <taxon>Actinomycetes</taxon>
        <taxon>Micrococcales</taxon>
        <taxon>Micrococcaceae</taxon>
        <taxon>Paenarthrobacter</taxon>
    </lineage>
</organism>